<evidence type="ECO:0000313" key="1">
    <source>
        <dbReference type="EMBL" id="PRB85584.1"/>
    </source>
</evidence>
<dbReference type="AlphaFoldDB" id="A0A2S9CYN6"/>
<accession>A0A2S9CYN6</accession>
<dbReference type="Proteomes" id="UP000238534">
    <property type="component" value="Unassembled WGS sequence"/>
</dbReference>
<comment type="caution">
    <text evidence="1">The sequence shown here is derived from an EMBL/GenBank/DDBJ whole genome shotgun (WGS) entry which is preliminary data.</text>
</comment>
<evidence type="ECO:0000313" key="3">
    <source>
        <dbReference type="Proteomes" id="UP000238325"/>
    </source>
</evidence>
<dbReference type="EMBL" id="PCPH01000002">
    <property type="protein sequence ID" value="PRB90695.1"/>
    <property type="molecule type" value="Genomic_DNA"/>
</dbReference>
<evidence type="ECO:0000313" key="2">
    <source>
        <dbReference type="EMBL" id="PRB90695.1"/>
    </source>
</evidence>
<proteinExistence type="predicted"/>
<protein>
    <submittedName>
        <fullName evidence="1">Uncharacterized protein</fullName>
    </submittedName>
</protein>
<name>A0A2S9CYN6_CHRCI</name>
<reference evidence="3 4" key="1">
    <citation type="submission" date="2017-09" db="EMBL/GenBank/DDBJ databases">
        <title>Genomic, metabolic, and phenotypic characteristics of bacterial isolates from the natural microbiome of the model nematode Caenorhabditis elegans.</title>
        <authorList>
            <person name="Zimmermann J."/>
            <person name="Obeng N."/>
            <person name="Yang W."/>
            <person name="Obeng O."/>
            <person name="Kissoyan K."/>
            <person name="Pees B."/>
            <person name="Dirksen P."/>
            <person name="Hoppner M."/>
            <person name="Franke A."/>
            <person name="Rosenstiel P."/>
            <person name="Leippe M."/>
            <person name="Dierking K."/>
            <person name="Kaleta C."/>
            <person name="Schulenburg H."/>
        </authorList>
    </citation>
    <scope>NUCLEOTIDE SEQUENCE [LARGE SCALE GENOMIC DNA]</scope>
    <source>
        <strain evidence="1 4">MYb25</strain>
        <strain evidence="2 3">MYb44</strain>
    </source>
</reference>
<keyword evidence="3" id="KW-1185">Reference proteome</keyword>
<dbReference type="RefSeq" id="WP_105682104.1">
    <property type="nucleotide sequence ID" value="NZ_JBBGZD010000001.1"/>
</dbReference>
<dbReference type="EMBL" id="PCPP01000001">
    <property type="protein sequence ID" value="PRB85584.1"/>
    <property type="molecule type" value="Genomic_DNA"/>
</dbReference>
<organism evidence="1 4">
    <name type="scientific">Chryseobacterium culicis</name>
    <dbReference type="NCBI Taxonomy" id="680127"/>
    <lineage>
        <taxon>Bacteria</taxon>
        <taxon>Pseudomonadati</taxon>
        <taxon>Bacteroidota</taxon>
        <taxon>Flavobacteriia</taxon>
        <taxon>Flavobacteriales</taxon>
        <taxon>Weeksellaceae</taxon>
        <taxon>Chryseobacterium group</taxon>
        <taxon>Chryseobacterium</taxon>
    </lineage>
</organism>
<evidence type="ECO:0000313" key="4">
    <source>
        <dbReference type="Proteomes" id="UP000238534"/>
    </source>
</evidence>
<sequence length="92" mass="10610">MKRDIDIQNVIEFIIYNLPEDSILKCNLESISSGKWQSKAYYRFVDSTHANKPGSKWIFKENIILEHPTLGTIVLDILEKDQLGGIEFITLI</sequence>
<gene>
    <name evidence="1" type="ORF">CQ022_04810</name>
    <name evidence="2" type="ORF">CQ033_08180</name>
</gene>
<dbReference type="OrthoDB" id="981519at2"/>
<dbReference type="Proteomes" id="UP000238325">
    <property type="component" value="Unassembled WGS sequence"/>
</dbReference>